<feature type="transmembrane region" description="Helical" evidence="7">
    <location>
        <begin position="21"/>
        <end position="41"/>
    </location>
</feature>
<accession>A0A7C8MZQ8</accession>
<evidence type="ECO:0000256" key="5">
    <source>
        <dbReference type="ARBA" id="ARBA00023002"/>
    </source>
</evidence>
<dbReference type="EMBL" id="WUBL01000034">
    <property type="protein sequence ID" value="KAF2969614.1"/>
    <property type="molecule type" value="Genomic_DNA"/>
</dbReference>
<dbReference type="InterPro" id="IPR002938">
    <property type="entry name" value="FAD-bd"/>
</dbReference>
<evidence type="ECO:0000259" key="8">
    <source>
        <dbReference type="Pfam" id="PF01494"/>
    </source>
</evidence>
<evidence type="ECO:0000256" key="6">
    <source>
        <dbReference type="ARBA" id="ARBA00023033"/>
    </source>
</evidence>
<dbReference type="SUPFAM" id="SSF51905">
    <property type="entry name" value="FAD/NAD(P)-binding domain"/>
    <property type="match status" value="1"/>
</dbReference>
<dbReference type="PRINTS" id="PR00420">
    <property type="entry name" value="RNGMNOXGNASE"/>
</dbReference>
<dbReference type="Pfam" id="PF01494">
    <property type="entry name" value="FAD_binding_3"/>
    <property type="match status" value="2"/>
</dbReference>
<dbReference type="InParanoid" id="A0A7C8MZQ8"/>
<comment type="pathway">
    <text evidence="1">Secondary metabolite biosynthesis.</text>
</comment>
<dbReference type="Proteomes" id="UP000481858">
    <property type="component" value="Unassembled WGS sequence"/>
</dbReference>
<dbReference type="SUPFAM" id="SSF54373">
    <property type="entry name" value="FAD-linked reductases, C-terminal domain"/>
    <property type="match status" value="1"/>
</dbReference>
<dbReference type="AlphaFoldDB" id="A0A7C8MZQ8"/>
<proteinExistence type="inferred from homology"/>
<gene>
    <name evidence="9" type="ORF">GQX73_g4021</name>
</gene>
<keyword evidence="6" id="KW-0503">Monooxygenase</keyword>
<comment type="similarity">
    <text evidence="2">Belongs to the paxM FAD-dependent monooxygenase family.</text>
</comment>
<keyword evidence="7" id="KW-0472">Membrane</keyword>
<keyword evidence="5" id="KW-0560">Oxidoreductase</keyword>
<name>A0A7C8MZQ8_9PEZI</name>
<evidence type="ECO:0000256" key="3">
    <source>
        <dbReference type="ARBA" id="ARBA00022630"/>
    </source>
</evidence>
<keyword evidence="3" id="KW-0285">Flavoprotein</keyword>
<feature type="domain" description="FAD-binding" evidence="8">
    <location>
        <begin position="26"/>
        <end position="155"/>
    </location>
</feature>
<evidence type="ECO:0000256" key="4">
    <source>
        <dbReference type="ARBA" id="ARBA00022827"/>
    </source>
</evidence>
<keyword evidence="7" id="KW-0812">Transmembrane</keyword>
<keyword evidence="7" id="KW-1133">Transmembrane helix</keyword>
<evidence type="ECO:0000313" key="9">
    <source>
        <dbReference type="EMBL" id="KAF2969614.1"/>
    </source>
</evidence>
<keyword evidence="10" id="KW-1185">Reference proteome</keyword>
<dbReference type="GO" id="GO:0004497">
    <property type="term" value="F:monooxygenase activity"/>
    <property type="evidence" value="ECO:0007669"/>
    <property type="project" value="UniProtKB-KW"/>
</dbReference>
<evidence type="ECO:0000256" key="7">
    <source>
        <dbReference type="SAM" id="Phobius"/>
    </source>
</evidence>
<dbReference type="PANTHER" id="PTHR13789">
    <property type="entry name" value="MONOOXYGENASE"/>
    <property type="match status" value="1"/>
</dbReference>
<organism evidence="9 10">
    <name type="scientific">Xylaria multiplex</name>
    <dbReference type="NCBI Taxonomy" id="323545"/>
    <lineage>
        <taxon>Eukaryota</taxon>
        <taxon>Fungi</taxon>
        <taxon>Dikarya</taxon>
        <taxon>Ascomycota</taxon>
        <taxon>Pezizomycotina</taxon>
        <taxon>Sordariomycetes</taxon>
        <taxon>Xylariomycetidae</taxon>
        <taxon>Xylariales</taxon>
        <taxon>Xylariaceae</taxon>
        <taxon>Xylaria</taxon>
    </lineage>
</organism>
<protein>
    <recommendedName>
        <fullName evidence="8">FAD-binding domain-containing protein</fullName>
    </recommendedName>
</protein>
<comment type="caution">
    <text evidence="9">The sequence shown here is derived from an EMBL/GenBank/DDBJ whole genome shotgun (WGS) entry which is preliminary data.</text>
</comment>
<dbReference type="PANTHER" id="PTHR13789:SF307">
    <property type="entry name" value="HYDROXYLASE, PUTATIVE (AFU_ORTHOLOGUE AFUA_2G04330)-RELATED"/>
    <property type="match status" value="1"/>
</dbReference>
<evidence type="ECO:0000313" key="10">
    <source>
        <dbReference type="Proteomes" id="UP000481858"/>
    </source>
</evidence>
<dbReference type="InterPro" id="IPR036188">
    <property type="entry name" value="FAD/NAD-bd_sf"/>
</dbReference>
<dbReference type="GO" id="GO:0071949">
    <property type="term" value="F:FAD binding"/>
    <property type="evidence" value="ECO:0007669"/>
    <property type="project" value="InterPro"/>
</dbReference>
<reference evidence="9 10" key="1">
    <citation type="submission" date="2019-12" db="EMBL/GenBank/DDBJ databases">
        <title>Draft genome sequence of the ascomycete Xylaria multiplex DSM 110363.</title>
        <authorList>
            <person name="Buettner E."/>
            <person name="Kellner H."/>
        </authorList>
    </citation>
    <scope>NUCLEOTIDE SEQUENCE [LARGE SCALE GENOMIC DNA]</scope>
    <source>
        <strain evidence="9 10">DSM 110363</strain>
    </source>
</reference>
<dbReference type="InterPro" id="IPR050493">
    <property type="entry name" value="FAD-dep_Monooxygenase_BioMet"/>
</dbReference>
<sequence length="439" mass="49206">MRGNIEINGRYNDSSFSERRAVRPLSVIVIGAGVGGLAIGLCMRKTGHNVLILERRQEITEAGAGIQIAPNASRILRRFGVFDETMKHATVLERNSIRRWKNNEELGSIPLVPDVEEHFGAPLAVIHRADLQRILLDAAMRCGCKILKGHEVVDIDEQFLPKNTPDGMNSIVRKRIALASGHSDHLVPAGESAYRFLLPRSLVKHDEKVMTLLGKNQGMRYMGPEGHIMCYPLRKNTLYNVVLIRETNKEKSQKIPWTTYGEKEEILEQYRGWCPVIQALILHAPSSGILETPMNKLPPLPTWVKGQIALAGDACHYMLPYVAQGAANAIEDAGTLAMVFTCTDDIELALEIYQFIRKDRSERIQASATNTGHILHLPDGEEQRMRDNSIQAASRGLGANPDQWSDRACREFMWQVDVMAETINKFESLARKAGRKKEK</sequence>
<feature type="domain" description="FAD-binding" evidence="8">
    <location>
        <begin position="166"/>
        <end position="340"/>
    </location>
</feature>
<dbReference type="Gene3D" id="3.50.50.60">
    <property type="entry name" value="FAD/NAD(P)-binding domain"/>
    <property type="match status" value="2"/>
</dbReference>
<evidence type="ECO:0000256" key="1">
    <source>
        <dbReference type="ARBA" id="ARBA00005179"/>
    </source>
</evidence>
<keyword evidence="4" id="KW-0274">FAD</keyword>
<dbReference type="OrthoDB" id="1878542at2759"/>
<evidence type="ECO:0000256" key="2">
    <source>
        <dbReference type="ARBA" id="ARBA00007992"/>
    </source>
</evidence>